<keyword evidence="16 25" id="KW-0560">Oxidoreductase</keyword>
<dbReference type="Pfam" id="PF13442">
    <property type="entry name" value="Cytochrome_CBB3"/>
    <property type="match status" value="2"/>
</dbReference>
<dbReference type="EMBL" id="FPHS01000205">
    <property type="protein sequence ID" value="SFV79434.1"/>
    <property type="molecule type" value="Genomic_DNA"/>
</dbReference>
<dbReference type="SUPFAM" id="SSF46626">
    <property type="entry name" value="Cytochrome c"/>
    <property type="match status" value="3"/>
</dbReference>
<keyword evidence="9" id="KW-0679">Respiratory chain</keyword>
<dbReference type="PANTHER" id="PTHR33751">
    <property type="entry name" value="CBB3-TYPE CYTOCHROME C OXIDASE SUBUNIT FIXP"/>
    <property type="match status" value="1"/>
</dbReference>
<evidence type="ECO:0000256" key="10">
    <source>
        <dbReference type="ARBA" id="ARBA00022692"/>
    </source>
</evidence>
<evidence type="ECO:0000313" key="24">
    <source>
        <dbReference type="EMBL" id="SFV79434.1"/>
    </source>
</evidence>
<organism evidence="25">
    <name type="scientific">hydrothermal vent metagenome</name>
    <dbReference type="NCBI Taxonomy" id="652676"/>
    <lineage>
        <taxon>unclassified sequences</taxon>
        <taxon>metagenomes</taxon>
        <taxon>ecological metagenomes</taxon>
    </lineage>
</organism>
<keyword evidence="18" id="KW-0406">Ion transport</keyword>
<dbReference type="Pfam" id="PF14715">
    <property type="entry name" value="FixP_N"/>
    <property type="match status" value="1"/>
</dbReference>
<evidence type="ECO:0000256" key="15">
    <source>
        <dbReference type="ARBA" id="ARBA00022989"/>
    </source>
</evidence>
<evidence type="ECO:0000256" key="8">
    <source>
        <dbReference type="ARBA" id="ARBA00022617"/>
    </source>
</evidence>
<dbReference type="EMBL" id="FPHW01000249">
    <property type="protein sequence ID" value="SFV85952.1"/>
    <property type="molecule type" value="Genomic_DNA"/>
</dbReference>
<keyword evidence="6" id="KW-1003">Cell membrane</keyword>
<evidence type="ECO:0000256" key="17">
    <source>
        <dbReference type="ARBA" id="ARBA00023004"/>
    </source>
</evidence>
<feature type="domain" description="Cytochrome c" evidence="23">
    <location>
        <begin position="327"/>
        <end position="406"/>
    </location>
</feature>
<evidence type="ECO:0000256" key="11">
    <source>
        <dbReference type="ARBA" id="ARBA00022723"/>
    </source>
</evidence>
<evidence type="ECO:0000313" key="25">
    <source>
        <dbReference type="EMBL" id="SFV83092.1"/>
    </source>
</evidence>
<evidence type="ECO:0000256" key="7">
    <source>
        <dbReference type="ARBA" id="ARBA00022519"/>
    </source>
</evidence>
<name>A0A1W1DNQ4_9ZZZZ</name>
<keyword evidence="7" id="KW-0997">Cell inner membrane</keyword>
<dbReference type="EMBL" id="FPHT01000321">
    <property type="protein sequence ID" value="SFV83092.1"/>
    <property type="molecule type" value="Genomic_DNA"/>
</dbReference>
<comment type="similarity">
    <text evidence="4">Belongs to the CcoP / FixP family.</text>
</comment>
<dbReference type="PANTHER" id="PTHR33751:SF1">
    <property type="entry name" value="CBB3-TYPE CYTOCHROME C OXIDASE SUBUNIT FIXP"/>
    <property type="match status" value="1"/>
</dbReference>
<dbReference type="GO" id="GO:0020037">
    <property type="term" value="F:heme binding"/>
    <property type="evidence" value="ECO:0007669"/>
    <property type="project" value="InterPro"/>
</dbReference>
<evidence type="ECO:0000313" key="26">
    <source>
        <dbReference type="EMBL" id="SFV85952.1"/>
    </source>
</evidence>
<evidence type="ECO:0000256" key="18">
    <source>
        <dbReference type="ARBA" id="ARBA00023065"/>
    </source>
</evidence>
<evidence type="ECO:0000256" key="1">
    <source>
        <dbReference type="ARBA" id="ARBA00001926"/>
    </source>
</evidence>
<feature type="domain" description="Cytochrome c" evidence="23">
    <location>
        <begin position="114"/>
        <end position="193"/>
    </location>
</feature>
<evidence type="ECO:0000256" key="6">
    <source>
        <dbReference type="ARBA" id="ARBA00022475"/>
    </source>
</evidence>
<evidence type="ECO:0000256" key="21">
    <source>
        <dbReference type="SAM" id="MobiDB-lite"/>
    </source>
</evidence>
<keyword evidence="14" id="KW-0249">Electron transport</keyword>
<evidence type="ECO:0000256" key="16">
    <source>
        <dbReference type="ARBA" id="ARBA00023002"/>
    </source>
</evidence>
<keyword evidence="17" id="KW-0408">Iron</keyword>
<dbReference type="InterPro" id="IPR050597">
    <property type="entry name" value="Cytochrome_c_Oxidase_Subunit"/>
</dbReference>
<feature type="transmembrane region" description="Helical" evidence="22">
    <location>
        <begin position="34"/>
        <end position="53"/>
    </location>
</feature>
<dbReference type="UniPathway" id="UPA00705"/>
<dbReference type="GO" id="GO:0005886">
    <property type="term" value="C:plasma membrane"/>
    <property type="evidence" value="ECO:0007669"/>
    <property type="project" value="UniProtKB-SubCell"/>
</dbReference>
<feature type="region of interest" description="Disordered" evidence="21">
    <location>
        <begin position="300"/>
        <end position="324"/>
    </location>
</feature>
<dbReference type="InterPro" id="IPR038414">
    <property type="entry name" value="CcoP_N_sf"/>
</dbReference>
<dbReference type="AlphaFoldDB" id="A0A1W1DNQ4"/>
<accession>A0A1W1DNQ4</accession>
<evidence type="ECO:0000256" key="3">
    <source>
        <dbReference type="ARBA" id="ARBA00004673"/>
    </source>
</evidence>
<proteinExistence type="inferred from homology"/>
<dbReference type="GO" id="GO:1902600">
    <property type="term" value="P:proton transmembrane transport"/>
    <property type="evidence" value="ECO:0007669"/>
    <property type="project" value="UniProtKB-KW"/>
</dbReference>
<keyword evidence="11" id="KW-0479">Metal-binding</keyword>
<evidence type="ECO:0000256" key="12">
    <source>
        <dbReference type="ARBA" id="ARBA00022737"/>
    </source>
</evidence>
<evidence type="ECO:0000259" key="23">
    <source>
        <dbReference type="PROSITE" id="PS51007"/>
    </source>
</evidence>
<evidence type="ECO:0000256" key="9">
    <source>
        <dbReference type="ARBA" id="ARBA00022660"/>
    </source>
</evidence>
<dbReference type="InterPro" id="IPR036909">
    <property type="entry name" value="Cyt_c-like_dom_sf"/>
</dbReference>
<dbReference type="GO" id="GO:0006119">
    <property type="term" value="P:oxidative phosphorylation"/>
    <property type="evidence" value="ECO:0007669"/>
    <property type="project" value="UniProtKB-UniPathway"/>
</dbReference>
<keyword evidence="13" id="KW-0375">Hydrogen ion transport</keyword>
<dbReference type="InterPro" id="IPR009056">
    <property type="entry name" value="Cyt_c-like_dom"/>
</dbReference>
<dbReference type="InterPro" id="IPR004678">
    <property type="entry name" value="Cyt_c_oxidase_cbb3_su3"/>
</dbReference>
<dbReference type="GO" id="GO:0005506">
    <property type="term" value="F:iron ion binding"/>
    <property type="evidence" value="ECO:0007669"/>
    <property type="project" value="InterPro"/>
</dbReference>
<gene>
    <name evidence="24" type="ORF">MNB_SUP05-11-216</name>
    <name evidence="25" type="ORF">MNB_SUP05-12-171</name>
    <name evidence="26" type="ORF">MNB_SUP05-7-668</name>
</gene>
<evidence type="ECO:0000256" key="19">
    <source>
        <dbReference type="ARBA" id="ARBA00023136"/>
    </source>
</evidence>
<evidence type="ECO:0000256" key="4">
    <source>
        <dbReference type="ARBA" id="ARBA00006113"/>
    </source>
</evidence>
<dbReference type="Gene3D" id="1.10.760.10">
    <property type="entry name" value="Cytochrome c-like domain"/>
    <property type="match status" value="3"/>
</dbReference>
<keyword evidence="5" id="KW-0813">Transport</keyword>
<protein>
    <recommendedName>
        <fullName evidence="20">Cytochrome c oxidase subunit III</fullName>
    </recommendedName>
</protein>
<keyword evidence="12" id="KW-0677">Repeat</keyword>
<reference evidence="25" key="1">
    <citation type="submission" date="2016-10" db="EMBL/GenBank/DDBJ databases">
        <authorList>
            <person name="de Groot N.N."/>
        </authorList>
    </citation>
    <scope>NUCLEOTIDE SEQUENCE</scope>
</reference>
<comment type="subcellular location">
    <subcellularLocation>
        <location evidence="2">Cell inner membrane</location>
    </subcellularLocation>
</comment>
<dbReference type="Gene3D" id="6.10.280.130">
    <property type="match status" value="1"/>
</dbReference>
<comment type="cofactor">
    <cofactor evidence="1">
        <name>heme c</name>
        <dbReference type="ChEBI" id="CHEBI:61717"/>
    </cofactor>
</comment>
<dbReference type="GO" id="GO:0009055">
    <property type="term" value="F:electron transfer activity"/>
    <property type="evidence" value="ECO:0007669"/>
    <property type="project" value="InterPro"/>
</dbReference>
<dbReference type="NCBIfam" id="TIGR00782">
    <property type="entry name" value="ccoP"/>
    <property type="match status" value="1"/>
</dbReference>
<evidence type="ECO:0000256" key="5">
    <source>
        <dbReference type="ARBA" id="ARBA00022448"/>
    </source>
</evidence>
<keyword evidence="10 22" id="KW-0812">Transmembrane</keyword>
<dbReference type="PRINTS" id="PR00607">
    <property type="entry name" value="CYTCHROMECIE"/>
</dbReference>
<evidence type="ECO:0000256" key="2">
    <source>
        <dbReference type="ARBA" id="ARBA00004533"/>
    </source>
</evidence>
<dbReference type="InterPro" id="IPR002323">
    <property type="entry name" value="Cyt_CIE"/>
</dbReference>
<keyword evidence="19 22" id="KW-0472">Membrane</keyword>
<evidence type="ECO:0000256" key="14">
    <source>
        <dbReference type="ARBA" id="ARBA00022982"/>
    </source>
</evidence>
<sequence length="407" mass="44372">MSEHKNPYPGENNTGHLWDDENDLRELNNRPPRWYMWALYLSLLAIPIYSFYYPTIPWFGESTKGLANWTQIVEMKEGVAQLEDYRKAKFADTEKAIAESSLEDIVRDEELRNYAIKTAEVLFGDNCAACHGAGGQGNKDFPVLVDDDWLYGGKLSQISASITLGRKGNMPARMMGISDADADTLATFLIETGKGAQGKPNPASKPLYMTKGCIGCHGPTMKGNVFMGSANLSDGIYRFKADDQKASVIRTILHGVNQGHDPQTRDAVMPSFGISEVIDKTQIKKLAVYVHQLGGGVAVKPKPVPKPKAAESKAEATSTKTKPDIKVSARSGKEIYAKCQGCHNIGVAGAPKYGDKTAWAPRIKRGVEDLLKVAKTGKGAMPPKGTCFDCSDAELKAVIQYMMDSAK</sequence>
<keyword evidence="8" id="KW-0349">Heme</keyword>
<evidence type="ECO:0000256" key="13">
    <source>
        <dbReference type="ARBA" id="ARBA00022781"/>
    </source>
</evidence>
<evidence type="ECO:0000256" key="22">
    <source>
        <dbReference type="SAM" id="Phobius"/>
    </source>
</evidence>
<dbReference type="PROSITE" id="PS51007">
    <property type="entry name" value="CYTC"/>
    <property type="match status" value="2"/>
</dbReference>
<dbReference type="GO" id="GO:0016491">
    <property type="term" value="F:oxidoreductase activity"/>
    <property type="evidence" value="ECO:0007669"/>
    <property type="project" value="UniProtKB-KW"/>
</dbReference>
<dbReference type="InterPro" id="IPR032858">
    <property type="entry name" value="CcoP_N"/>
</dbReference>
<keyword evidence="15 22" id="KW-1133">Transmembrane helix</keyword>
<evidence type="ECO:0000256" key="20">
    <source>
        <dbReference type="ARBA" id="ARBA00029635"/>
    </source>
</evidence>
<comment type="pathway">
    <text evidence="3">Energy metabolism; oxidative phosphorylation.</text>
</comment>